<organism evidence="2 3">
    <name type="scientific">Niastella yeongjuensis</name>
    <dbReference type="NCBI Taxonomy" id="354355"/>
    <lineage>
        <taxon>Bacteria</taxon>
        <taxon>Pseudomonadati</taxon>
        <taxon>Bacteroidota</taxon>
        <taxon>Chitinophagia</taxon>
        <taxon>Chitinophagales</taxon>
        <taxon>Chitinophagaceae</taxon>
        <taxon>Niastella</taxon>
    </lineage>
</organism>
<gene>
    <name evidence="2" type="ORF">A4H97_29860</name>
</gene>
<dbReference type="OrthoDB" id="636847at2"/>
<reference evidence="3" key="1">
    <citation type="submission" date="2016-04" db="EMBL/GenBank/DDBJ databases">
        <authorList>
            <person name="Chen L."/>
            <person name="Zhuang W."/>
            <person name="Wang G."/>
        </authorList>
    </citation>
    <scope>NUCLEOTIDE SEQUENCE [LARGE SCALE GENOMIC DNA]</scope>
    <source>
        <strain evidence="3">17621</strain>
    </source>
</reference>
<keyword evidence="1" id="KW-0812">Transmembrane</keyword>
<evidence type="ECO:0000256" key="1">
    <source>
        <dbReference type="SAM" id="Phobius"/>
    </source>
</evidence>
<feature type="transmembrane region" description="Helical" evidence="1">
    <location>
        <begin position="467"/>
        <end position="487"/>
    </location>
</feature>
<evidence type="ECO:0000313" key="2">
    <source>
        <dbReference type="EMBL" id="OQP48044.1"/>
    </source>
</evidence>
<dbReference type="STRING" id="354355.SAMN05660816_02372"/>
<name>A0A1V9EQ29_9BACT</name>
<feature type="transmembrane region" description="Helical" evidence="1">
    <location>
        <begin position="120"/>
        <end position="140"/>
    </location>
</feature>
<feature type="transmembrane region" description="Helical" evidence="1">
    <location>
        <begin position="89"/>
        <end position="108"/>
    </location>
</feature>
<keyword evidence="3" id="KW-1185">Reference proteome</keyword>
<comment type="caution">
    <text evidence="2">The sequence shown here is derived from an EMBL/GenBank/DDBJ whole genome shotgun (WGS) entry which is preliminary data.</text>
</comment>
<feature type="transmembrane region" description="Helical" evidence="1">
    <location>
        <begin position="175"/>
        <end position="203"/>
    </location>
</feature>
<protein>
    <recommendedName>
        <fullName evidence="4">Glycosyltransferase RgtA/B/C/D-like domain-containing protein</fullName>
    </recommendedName>
</protein>
<keyword evidence="1" id="KW-0472">Membrane</keyword>
<feature type="transmembrane region" description="Helical" evidence="1">
    <location>
        <begin position="146"/>
        <end position="163"/>
    </location>
</feature>
<feature type="transmembrane region" description="Helical" evidence="1">
    <location>
        <begin position="442"/>
        <end position="461"/>
    </location>
</feature>
<keyword evidence="1" id="KW-1133">Transmembrane helix</keyword>
<feature type="transmembrane region" description="Helical" evidence="1">
    <location>
        <begin position="409"/>
        <end position="430"/>
    </location>
</feature>
<dbReference type="EMBL" id="LVXG01000018">
    <property type="protein sequence ID" value="OQP48044.1"/>
    <property type="molecule type" value="Genomic_DNA"/>
</dbReference>
<evidence type="ECO:0008006" key="4">
    <source>
        <dbReference type="Google" id="ProtNLM"/>
    </source>
</evidence>
<feature type="transmembrane region" description="Helical" evidence="1">
    <location>
        <begin position="25"/>
        <end position="44"/>
    </location>
</feature>
<dbReference type="Proteomes" id="UP000192610">
    <property type="component" value="Unassembled WGS sequence"/>
</dbReference>
<proteinExistence type="predicted"/>
<feature type="transmembrane region" description="Helical" evidence="1">
    <location>
        <begin position="209"/>
        <end position="225"/>
    </location>
</feature>
<dbReference type="AlphaFoldDB" id="A0A1V9EQ29"/>
<sequence>MLFDQPISTIPFKQWLRENKENRRLFLFFVIAMTISFTWIKILYPFPNFMPPDSISYIQAAQNNDFINMWPIGYSKFIRFLGAVNKSDLFLVAVQFILIQIAMLYLLFTIRYLLLPGKWMFRILFIACFSNPLLLHVANFISSDSLFIAVSILWFTQLLWILYRPTMKLMLTHSIILLVTFTVRYNAIYYPFISLAFFGLAQIPKTHKLIGIGFTISLLFSFVGLTQYEYYKKTSTVQFSAFAGWQLASNALYGYAYSPEYPVSKVPVLFRGLHESVNQHMNMLNKRVLRPDGDVGIYYLWDPQSPLWTYLNEIRRDDTGSLFLKWSKMAPLYSAYGRYLIAQNPTGYVKHFLLPNLRKFYVPPPSFMVIYNMGNDTVDSKAALWFGWKNNKVFTRSKTAIIQIVELSIIPIAIINVLFLLSCAAFTLAGGFKRSGGYARRAVILMLAIWFVNMAFSILAAPNELRYQLFPLVITICFTCLLIAWLFEHAFSKQNITNIPQDSNPLSNSLSH</sequence>
<accession>A0A1V9EQ29</accession>
<dbReference type="RefSeq" id="WP_081200579.1">
    <property type="nucleotide sequence ID" value="NZ_FOCZ01000004.1"/>
</dbReference>
<evidence type="ECO:0000313" key="3">
    <source>
        <dbReference type="Proteomes" id="UP000192610"/>
    </source>
</evidence>